<sequence>MSYFPGTYPFLTPTHQILLLVLLRAPLLHPPLALQSRLAKSILLHEALFKKPPKKKKKKIQIELNIFCLVGPGRARAWSAECRVPGDASPLAYVEQTSNELALYVSKSVFPRPSQKTTFPLLFTYLTLPFFSLHSLLPTADSSIQGLYSSKSIEFTYIRIDNSVAISQRMKCNRKSSRSLICFFFVFFFFFSVYPATPNIDSLTSNSIFTITPKHFSTRNVRQLWKNENQPQERARQGNFQAHKENFHGKKRQSSERGRNPDFSRPFALHCSSASSLTTKKTTTMTTHSKQVRTRT</sequence>
<name>A0ABR1KIY0_9PEZI</name>
<keyword evidence="2" id="KW-0812">Transmembrane</keyword>
<comment type="caution">
    <text evidence="3">The sequence shown here is derived from an EMBL/GenBank/DDBJ whole genome shotgun (WGS) entry which is preliminary data.</text>
</comment>
<protein>
    <submittedName>
        <fullName evidence="3">Uncharacterized protein</fullName>
    </submittedName>
</protein>
<evidence type="ECO:0000256" key="1">
    <source>
        <dbReference type="SAM" id="MobiDB-lite"/>
    </source>
</evidence>
<feature type="transmembrane region" description="Helical" evidence="2">
    <location>
        <begin position="179"/>
        <end position="197"/>
    </location>
</feature>
<feature type="region of interest" description="Disordered" evidence="1">
    <location>
        <begin position="228"/>
        <end position="267"/>
    </location>
</feature>
<reference evidence="3 4" key="1">
    <citation type="submission" date="2024-04" db="EMBL/GenBank/DDBJ databases">
        <title>Phyllosticta paracitricarpa is synonymous to the EU quarantine fungus P. citricarpa based on phylogenomic analyses.</title>
        <authorList>
            <consortium name="Lawrence Berkeley National Laboratory"/>
            <person name="Van Ingen-Buijs V.A."/>
            <person name="Van Westerhoven A.C."/>
            <person name="Haridas S."/>
            <person name="Skiadas P."/>
            <person name="Martin F."/>
            <person name="Groenewald J.Z."/>
            <person name="Crous P.W."/>
            <person name="Seidl M.F."/>
        </authorList>
    </citation>
    <scope>NUCLEOTIDE SEQUENCE [LARGE SCALE GENOMIC DNA]</scope>
    <source>
        <strain evidence="3 4">CBS 123371</strain>
    </source>
</reference>
<dbReference type="EMBL" id="JBBPHU010000008">
    <property type="protein sequence ID" value="KAK7514819.1"/>
    <property type="molecule type" value="Genomic_DNA"/>
</dbReference>
<feature type="compositionally biased region" description="Basic and acidic residues" evidence="1">
    <location>
        <begin position="231"/>
        <end position="262"/>
    </location>
</feature>
<evidence type="ECO:0000313" key="3">
    <source>
        <dbReference type="EMBL" id="KAK7514819.1"/>
    </source>
</evidence>
<organism evidence="3 4">
    <name type="scientific">Phyllosticta citriasiana</name>
    <dbReference type="NCBI Taxonomy" id="595635"/>
    <lineage>
        <taxon>Eukaryota</taxon>
        <taxon>Fungi</taxon>
        <taxon>Dikarya</taxon>
        <taxon>Ascomycota</taxon>
        <taxon>Pezizomycotina</taxon>
        <taxon>Dothideomycetes</taxon>
        <taxon>Dothideomycetes incertae sedis</taxon>
        <taxon>Botryosphaeriales</taxon>
        <taxon>Phyllostictaceae</taxon>
        <taxon>Phyllosticta</taxon>
    </lineage>
</organism>
<keyword evidence="2" id="KW-1133">Transmembrane helix</keyword>
<dbReference type="Proteomes" id="UP001363622">
    <property type="component" value="Unassembled WGS sequence"/>
</dbReference>
<keyword evidence="2" id="KW-0472">Membrane</keyword>
<evidence type="ECO:0000313" key="4">
    <source>
        <dbReference type="Proteomes" id="UP001363622"/>
    </source>
</evidence>
<evidence type="ECO:0000256" key="2">
    <source>
        <dbReference type="SAM" id="Phobius"/>
    </source>
</evidence>
<proteinExistence type="predicted"/>
<accession>A0ABR1KIY0</accession>
<gene>
    <name evidence="3" type="ORF">IWZ03DRAFT_229837</name>
</gene>
<keyword evidence="4" id="KW-1185">Reference proteome</keyword>